<dbReference type="KEGG" id="pect:BN1012_Phect146"/>
<dbReference type="Proteomes" id="UP000032160">
    <property type="component" value="Chromosome I"/>
</dbReference>
<accession>X5MK92</accession>
<dbReference type="AlphaFoldDB" id="X5MK92"/>
<proteinExistence type="predicted"/>
<protein>
    <submittedName>
        <fullName evidence="1">Uncharacterized protein</fullName>
    </submittedName>
</protein>
<dbReference type="EMBL" id="HG966617">
    <property type="protein sequence ID" value="CDO58360.1"/>
    <property type="molecule type" value="Genomic_DNA"/>
</dbReference>
<evidence type="ECO:0000313" key="1">
    <source>
        <dbReference type="EMBL" id="CDO58360.1"/>
    </source>
</evidence>
<reference evidence="1 2" key="1">
    <citation type="journal article" date="2014" name="Front. Genet.">
        <title>Genome and metabolic network of "Candidatus Phaeomarinobacter ectocarpi" Ec32, a new candidate genus of Alphaproteobacteria frequently associated with brown algae.</title>
        <authorList>
            <person name="Dittami S.M."/>
            <person name="Barbeyron T."/>
            <person name="Boyen C."/>
            <person name="Cambefort J."/>
            <person name="Collet G."/>
            <person name="Delage L."/>
            <person name="Gobet A."/>
            <person name="Groisillier A."/>
            <person name="Leblanc C."/>
            <person name="Michel G."/>
            <person name="Scornet D."/>
            <person name="Siegel A."/>
            <person name="Tapia J.E."/>
            <person name="Tonon T."/>
        </authorList>
    </citation>
    <scope>NUCLEOTIDE SEQUENCE [LARGE SCALE GENOMIC DNA]</scope>
    <source>
        <strain evidence="1 2">Ec32</strain>
    </source>
</reference>
<evidence type="ECO:0000313" key="2">
    <source>
        <dbReference type="Proteomes" id="UP000032160"/>
    </source>
</evidence>
<keyword evidence="2" id="KW-1185">Reference proteome</keyword>
<sequence>MGAVEDIEGLGMKSRIGASAIIAGVVSLAGATASSTALAQTGPTQFEQSSDATAPLPPVRTDRSWRILRDRWTATDEKAYEDFITAIGESNCRTTDQCLKHAANVYRGSNPRGVNYFADCADLPYTLRGYFAWMNGLPFAFASAVAPNGYTRDVRYVASGNRIIEKAVVINWPGQQPMDGPDVLRRVSNYVSTAMYRYHPEEKRGLPADHYSSSVDPRSIRPGTNIYDPNGHVAVVYRVDPDGRIHYIDAHPDNSITRGVYGRKFVRSRPTMGAGFKNWRPVQLVGATRAPDGSLVGGRYTYTQNSDLEDFSVDQYFGTGAQNKRQWQGASFAFNGQRLDYYDWVRTAVAGRNLVYDPLTETRNMMRGLCDDLTYRVYAVEEAVSGGINRKPQPSRLPQNIYGTSGEWETYSTPSRDARLKTSFVELRDEIARFVELVETGSERVKYTGTDVRADLLSVYRQEVAACSITYTNSAGAPVELGFDEVQKRLFDLSFDPYHCPERRWGATDPAELASCRDGNTKRAWYEAEQRLRNQTERTYDVRMDFSLAQLRSGVNGSGKSSPPDIDVVGLLTSPAPQIRADIEGTVAQ</sequence>
<gene>
    <name evidence="1" type="ORF">BN1012_Phect146</name>
</gene>
<organism evidence="1 2">
    <name type="scientific">Candidatus Phaeomarinibacter ectocarpi</name>
    <dbReference type="NCBI Taxonomy" id="1458461"/>
    <lineage>
        <taxon>Bacteria</taxon>
        <taxon>Pseudomonadati</taxon>
        <taxon>Pseudomonadota</taxon>
        <taxon>Alphaproteobacteria</taxon>
        <taxon>Hyphomicrobiales</taxon>
        <taxon>Parvibaculaceae</taxon>
        <taxon>Candidatus Phaeomarinibacter</taxon>
    </lineage>
</organism>
<dbReference type="STRING" id="1458461.BN1012_Phect146"/>
<dbReference type="HOGENOM" id="CLU_491497_0_0_5"/>
<name>X5MK92_9HYPH</name>
<dbReference type="PATRIC" id="fig|1458461.3.peg.146"/>